<accession>A0A2K1KP15</accession>
<name>A0A2K1KP15_PHYPA</name>
<dbReference type="Proteomes" id="UP000006727">
    <property type="component" value="Chromosome 4"/>
</dbReference>
<evidence type="ECO:0000313" key="4">
    <source>
        <dbReference type="Proteomes" id="UP000006727"/>
    </source>
</evidence>
<sequence>MSKNNVNKYDMVANDSLSSDEIFLNIWVGIKIQEQMLSTTSRLCDPKWGVQGLGSQFNPKTKYAAWQQSICTEERRNIRIHHLQHGNNPTLQRVEGADLKLSKNINHQLKPSTEAKHRIQTSAPHQDSSKVVDATPSMPSDVVKQDKLKVLSMLFNSVKDNVIYHIALKMDPADCCHTFYELYESKNMAQTMYLFDQLQSLRLEELQSMTDYIRCTRELTSQLQDIGETLSKDRIVHTMLNGLPSNYKAFI</sequence>
<proteinExistence type="predicted"/>
<organism evidence="2">
    <name type="scientific">Physcomitrium patens</name>
    <name type="common">Spreading-leaved earth moss</name>
    <name type="synonym">Physcomitrella patens</name>
    <dbReference type="NCBI Taxonomy" id="3218"/>
    <lineage>
        <taxon>Eukaryota</taxon>
        <taxon>Viridiplantae</taxon>
        <taxon>Streptophyta</taxon>
        <taxon>Embryophyta</taxon>
        <taxon>Bryophyta</taxon>
        <taxon>Bryophytina</taxon>
        <taxon>Bryopsida</taxon>
        <taxon>Funariidae</taxon>
        <taxon>Funariales</taxon>
        <taxon>Funariaceae</taxon>
        <taxon>Physcomitrium</taxon>
    </lineage>
</organism>
<gene>
    <name evidence="2" type="ORF">PHYPA_006403</name>
</gene>
<dbReference type="EMBL" id="ABEU02000004">
    <property type="protein sequence ID" value="PNR55506.1"/>
    <property type="molecule type" value="Genomic_DNA"/>
</dbReference>
<dbReference type="PANTHER" id="PTHR47481:SF14">
    <property type="entry name" value="RETROTRANSPOSON COPIA-LIKE N-TERMINAL DOMAIN-CONTAINING PROTEIN"/>
    <property type="match status" value="1"/>
</dbReference>
<dbReference type="InParanoid" id="A0A2K1KP15"/>
<dbReference type="Pfam" id="PF14223">
    <property type="entry name" value="Retrotran_gag_2"/>
    <property type="match status" value="1"/>
</dbReference>
<feature type="region of interest" description="Disordered" evidence="1">
    <location>
        <begin position="111"/>
        <end position="138"/>
    </location>
</feature>
<evidence type="ECO:0000313" key="3">
    <source>
        <dbReference type="EnsemblPlants" id="Pp3c4_18100V3.1"/>
    </source>
</evidence>
<reference evidence="2 4" key="1">
    <citation type="journal article" date="2008" name="Science">
        <title>The Physcomitrella genome reveals evolutionary insights into the conquest of land by plants.</title>
        <authorList>
            <person name="Rensing S."/>
            <person name="Lang D."/>
            <person name="Zimmer A."/>
            <person name="Terry A."/>
            <person name="Salamov A."/>
            <person name="Shapiro H."/>
            <person name="Nishiyama T."/>
            <person name="Perroud P.-F."/>
            <person name="Lindquist E."/>
            <person name="Kamisugi Y."/>
            <person name="Tanahashi T."/>
            <person name="Sakakibara K."/>
            <person name="Fujita T."/>
            <person name="Oishi K."/>
            <person name="Shin-I T."/>
            <person name="Kuroki Y."/>
            <person name="Toyoda A."/>
            <person name="Suzuki Y."/>
            <person name="Hashimoto A."/>
            <person name="Yamaguchi K."/>
            <person name="Sugano A."/>
            <person name="Kohara Y."/>
            <person name="Fujiyama A."/>
            <person name="Anterola A."/>
            <person name="Aoki S."/>
            <person name="Ashton N."/>
            <person name="Barbazuk W.B."/>
            <person name="Barker E."/>
            <person name="Bennetzen J."/>
            <person name="Bezanilla M."/>
            <person name="Blankenship R."/>
            <person name="Cho S.H."/>
            <person name="Dutcher S."/>
            <person name="Estelle M."/>
            <person name="Fawcett J.A."/>
            <person name="Gundlach H."/>
            <person name="Hanada K."/>
            <person name="Heyl A."/>
            <person name="Hicks K.A."/>
            <person name="Hugh J."/>
            <person name="Lohr M."/>
            <person name="Mayer K."/>
            <person name="Melkozernov A."/>
            <person name="Murata T."/>
            <person name="Nelson D."/>
            <person name="Pils B."/>
            <person name="Prigge M."/>
            <person name="Reiss B."/>
            <person name="Renner T."/>
            <person name="Rombauts S."/>
            <person name="Rushton P."/>
            <person name="Sanderfoot A."/>
            <person name="Schween G."/>
            <person name="Shiu S.-H."/>
            <person name="Stueber K."/>
            <person name="Theodoulou F.L."/>
            <person name="Tu H."/>
            <person name="Van de Peer Y."/>
            <person name="Verrier P.J."/>
            <person name="Waters E."/>
            <person name="Wood A."/>
            <person name="Yang L."/>
            <person name="Cove D."/>
            <person name="Cuming A."/>
            <person name="Hasebe M."/>
            <person name="Lucas S."/>
            <person name="Mishler D.B."/>
            <person name="Reski R."/>
            <person name="Grigoriev I."/>
            <person name="Quatrano R.S."/>
            <person name="Boore J.L."/>
        </authorList>
    </citation>
    <scope>NUCLEOTIDE SEQUENCE [LARGE SCALE GENOMIC DNA]</scope>
    <source>
        <strain evidence="3 4">cv. Gransden 2004</strain>
    </source>
</reference>
<reference evidence="2 4" key="2">
    <citation type="journal article" date="2018" name="Plant J.">
        <title>The Physcomitrella patens chromosome-scale assembly reveals moss genome structure and evolution.</title>
        <authorList>
            <person name="Lang D."/>
            <person name="Ullrich K.K."/>
            <person name="Murat F."/>
            <person name="Fuchs J."/>
            <person name="Jenkins J."/>
            <person name="Haas F.B."/>
            <person name="Piednoel M."/>
            <person name="Gundlach H."/>
            <person name="Van Bel M."/>
            <person name="Meyberg R."/>
            <person name="Vives C."/>
            <person name="Morata J."/>
            <person name="Symeonidi A."/>
            <person name="Hiss M."/>
            <person name="Muchero W."/>
            <person name="Kamisugi Y."/>
            <person name="Saleh O."/>
            <person name="Blanc G."/>
            <person name="Decker E.L."/>
            <person name="van Gessel N."/>
            <person name="Grimwood J."/>
            <person name="Hayes R.D."/>
            <person name="Graham S.W."/>
            <person name="Gunter L.E."/>
            <person name="McDaniel S.F."/>
            <person name="Hoernstein S.N.W."/>
            <person name="Larsson A."/>
            <person name="Li F.W."/>
            <person name="Perroud P.F."/>
            <person name="Phillips J."/>
            <person name="Ranjan P."/>
            <person name="Rokshar D.S."/>
            <person name="Rothfels C.J."/>
            <person name="Schneider L."/>
            <person name="Shu S."/>
            <person name="Stevenson D.W."/>
            <person name="Thummler F."/>
            <person name="Tillich M."/>
            <person name="Villarreal Aguilar J.C."/>
            <person name="Widiez T."/>
            <person name="Wong G.K."/>
            <person name="Wymore A."/>
            <person name="Zhang Y."/>
            <person name="Zimmer A.D."/>
            <person name="Quatrano R.S."/>
            <person name="Mayer K.F.X."/>
            <person name="Goodstein D."/>
            <person name="Casacuberta J.M."/>
            <person name="Vandepoele K."/>
            <person name="Reski R."/>
            <person name="Cuming A.C."/>
            <person name="Tuskan G.A."/>
            <person name="Maumus F."/>
            <person name="Salse J."/>
            <person name="Schmutz J."/>
            <person name="Rensing S.A."/>
        </authorList>
    </citation>
    <scope>NUCLEOTIDE SEQUENCE [LARGE SCALE GENOMIC DNA]</scope>
    <source>
        <strain evidence="3 4">cv. Gransden 2004</strain>
    </source>
</reference>
<dbReference type="PANTHER" id="PTHR47481">
    <property type="match status" value="1"/>
</dbReference>
<evidence type="ECO:0000256" key="1">
    <source>
        <dbReference type="SAM" id="MobiDB-lite"/>
    </source>
</evidence>
<reference evidence="3" key="3">
    <citation type="submission" date="2020-12" db="UniProtKB">
        <authorList>
            <consortium name="EnsemblPlants"/>
        </authorList>
    </citation>
    <scope>IDENTIFICATION</scope>
</reference>
<dbReference type="Gramene" id="Pp3c4_18100V3.1">
    <property type="protein sequence ID" value="Pp3c4_18100V3.1"/>
    <property type="gene ID" value="Pp3c4_18100"/>
</dbReference>
<evidence type="ECO:0000313" key="2">
    <source>
        <dbReference type="EMBL" id="PNR55506.1"/>
    </source>
</evidence>
<dbReference type="EnsemblPlants" id="Pp3c4_18100V3.1">
    <property type="protein sequence ID" value="Pp3c4_18100V3.1"/>
    <property type="gene ID" value="Pp3c4_18100"/>
</dbReference>
<dbReference type="AlphaFoldDB" id="A0A2K1KP15"/>
<protein>
    <submittedName>
        <fullName evidence="2 3">Uncharacterized protein</fullName>
    </submittedName>
</protein>
<keyword evidence="4" id="KW-1185">Reference proteome</keyword>